<evidence type="ECO:0000256" key="1">
    <source>
        <dbReference type="SAM" id="MobiDB-lite"/>
    </source>
</evidence>
<keyword evidence="4" id="KW-1185">Reference proteome</keyword>
<name>L1IAC1_GUITC</name>
<dbReference type="EnsemblProtists" id="EKX32834">
    <property type="protein sequence ID" value="EKX32834"/>
    <property type="gene ID" value="GUITHDRAFT_156222"/>
</dbReference>
<dbReference type="EMBL" id="JH993169">
    <property type="protein sequence ID" value="EKX32834.1"/>
    <property type="molecule type" value="Genomic_DNA"/>
</dbReference>
<protein>
    <submittedName>
        <fullName evidence="2 3">Uncharacterized protein</fullName>
    </submittedName>
</protein>
<accession>L1IAC1</accession>
<feature type="region of interest" description="Disordered" evidence="1">
    <location>
        <begin position="63"/>
        <end position="85"/>
    </location>
</feature>
<dbReference type="GeneID" id="17289560"/>
<dbReference type="RefSeq" id="XP_005819814.1">
    <property type="nucleotide sequence ID" value="XM_005819757.1"/>
</dbReference>
<evidence type="ECO:0000313" key="3">
    <source>
        <dbReference type="EnsemblProtists" id="EKX32834"/>
    </source>
</evidence>
<dbReference type="Proteomes" id="UP000011087">
    <property type="component" value="Unassembled WGS sequence"/>
</dbReference>
<evidence type="ECO:0000313" key="2">
    <source>
        <dbReference type="EMBL" id="EKX32834.1"/>
    </source>
</evidence>
<sequence>MNLDVIGNFTAEGSAVYQVSYPQSMASSIVQSSNCEGDEEMLVDEPAAQYVAEGGNPSCGSHRIEEAESGTATPDTNPRTNTMADTCAPVKRDDQFPPSRSWTPMASESDLSLYLTASVSSRMSLVEEHEGALQSDHGRNMATLQKWEDLLKSRPKDPMAFYWREMIAWCRARAGRPCVDDDEPAGAKRVANVSNEYDESVDMLDRLVKRCRCNDDVSCFQAAEPH</sequence>
<evidence type="ECO:0000313" key="4">
    <source>
        <dbReference type="Proteomes" id="UP000011087"/>
    </source>
</evidence>
<dbReference type="AlphaFoldDB" id="L1IAC1"/>
<reference evidence="4" key="2">
    <citation type="submission" date="2012-11" db="EMBL/GenBank/DDBJ databases">
        <authorList>
            <person name="Kuo A."/>
            <person name="Curtis B.A."/>
            <person name="Tanifuji G."/>
            <person name="Burki F."/>
            <person name="Gruber A."/>
            <person name="Irimia M."/>
            <person name="Maruyama S."/>
            <person name="Arias M.C."/>
            <person name="Ball S.G."/>
            <person name="Gile G.H."/>
            <person name="Hirakawa Y."/>
            <person name="Hopkins J.F."/>
            <person name="Rensing S.A."/>
            <person name="Schmutz J."/>
            <person name="Symeonidi A."/>
            <person name="Elias M."/>
            <person name="Eveleigh R.J."/>
            <person name="Herman E.K."/>
            <person name="Klute M.J."/>
            <person name="Nakayama T."/>
            <person name="Obornik M."/>
            <person name="Reyes-Prieto A."/>
            <person name="Armbrust E.V."/>
            <person name="Aves S.J."/>
            <person name="Beiko R.G."/>
            <person name="Coutinho P."/>
            <person name="Dacks J.B."/>
            <person name="Durnford D.G."/>
            <person name="Fast N.M."/>
            <person name="Green B.R."/>
            <person name="Grisdale C."/>
            <person name="Hempe F."/>
            <person name="Henrissat B."/>
            <person name="Hoppner M.P."/>
            <person name="Ishida K.-I."/>
            <person name="Kim E."/>
            <person name="Koreny L."/>
            <person name="Kroth P.G."/>
            <person name="Liu Y."/>
            <person name="Malik S.-B."/>
            <person name="Maier U.G."/>
            <person name="McRose D."/>
            <person name="Mock T."/>
            <person name="Neilson J.A."/>
            <person name="Onodera N.T."/>
            <person name="Poole A.M."/>
            <person name="Pritham E.J."/>
            <person name="Richards T.A."/>
            <person name="Rocap G."/>
            <person name="Roy S.W."/>
            <person name="Sarai C."/>
            <person name="Schaack S."/>
            <person name="Shirato S."/>
            <person name="Slamovits C.H."/>
            <person name="Spencer D.F."/>
            <person name="Suzuki S."/>
            <person name="Worden A.Z."/>
            <person name="Zauner S."/>
            <person name="Barry K."/>
            <person name="Bell C."/>
            <person name="Bharti A.K."/>
            <person name="Crow J.A."/>
            <person name="Grimwood J."/>
            <person name="Kramer R."/>
            <person name="Lindquist E."/>
            <person name="Lucas S."/>
            <person name="Salamov A."/>
            <person name="McFadden G.I."/>
            <person name="Lane C.E."/>
            <person name="Keeling P.J."/>
            <person name="Gray M.W."/>
            <person name="Grigoriev I.V."/>
            <person name="Archibald J.M."/>
        </authorList>
    </citation>
    <scope>NUCLEOTIDE SEQUENCE</scope>
    <source>
        <strain evidence="4">CCMP2712</strain>
    </source>
</reference>
<reference evidence="2 4" key="1">
    <citation type="journal article" date="2012" name="Nature">
        <title>Algal genomes reveal evolutionary mosaicism and the fate of nucleomorphs.</title>
        <authorList>
            <consortium name="DOE Joint Genome Institute"/>
            <person name="Curtis B.A."/>
            <person name="Tanifuji G."/>
            <person name="Burki F."/>
            <person name="Gruber A."/>
            <person name="Irimia M."/>
            <person name="Maruyama S."/>
            <person name="Arias M.C."/>
            <person name="Ball S.G."/>
            <person name="Gile G.H."/>
            <person name="Hirakawa Y."/>
            <person name="Hopkins J.F."/>
            <person name="Kuo A."/>
            <person name="Rensing S.A."/>
            <person name="Schmutz J."/>
            <person name="Symeonidi A."/>
            <person name="Elias M."/>
            <person name="Eveleigh R.J."/>
            <person name="Herman E.K."/>
            <person name="Klute M.J."/>
            <person name="Nakayama T."/>
            <person name="Obornik M."/>
            <person name="Reyes-Prieto A."/>
            <person name="Armbrust E.V."/>
            <person name="Aves S.J."/>
            <person name="Beiko R.G."/>
            <person name="Coutinho P."/>
            <person name="Dacks J.B."/>
            <person name="Durnford D.G."/>
            <person name="Fast N.M."/>
            <person name="Green B.R."/>
            <person name="Grisdale C.J."/>
            <person name="Hempel F."/>
            <person name="Henrissat B."/>
            <person name="Hoppner M.P."/>
            <person name="Ishida K."/>
            <person name="Kim E."/>
            <person name="Koreny L."/>
            <person name="Kroth P.G."/>
            <person name="Liu Y."/>
            <person name="Malik S.B."/>
            <person name="Maier U.G."/>
            <person name="McRose D."/>
            <person name="Mock T."/>
            <person name="Neilson J.A."/>
            <person name="Onodera N.T."/>
            <person name="Poole A.M."/>
            <person name="Pritham E.J."/>
            <person name="Richards T.A."/>
            <person name="Rocap G."/>
            <person name="Roy S.W."/>
            <person name="Sarai C."/>
            <person name="Schaack S."/>
            <person name="Shirato S."/>
            <person name="Slamovits C.H."/>
            <person name="Spencer D.F."/>
            <person name="Suzuki S."/>
            <person name="Worden A.Z."/>
            <person name="Zauner S."/>
            <person name="Barry K."/>
            <person name="Bell C."/>
            <person name="Bharti A.K."/>
            <person name="Crow J.A."/>
            <person name="Grimwood J."/>
            <person name="Kramer R."/>
            <person name="Lindquist E."/>
            <person name="Lucas S."/>
            <person name="Salamov A."/>
            <person name="McFadden G.I."/>
            <person name="Lane C.E."/>
            <person name="Keeling P.J."/>
            <person name="Gray M.W."/>
            <person name="Grigoriev I.V."/>
            <person name="Archibald J.M."/>
        </authorList>
    </citation>
    <scope>NUCLEOTIDE SEQUENCE</scope>
    <source>
        <strain evidence="2 4">CCMP2712</strain>
    </source>
</reference>
<dbReference type="HOGENOM" id="CLU_1226799_0_0_1"/>
<feature type="compositionally biased region" description="Polar residues" evidence="1">
    <location>
        <begin position="70"/>
        <end position="84"/>
    </location>
</feature>
<reference evidence="3" key="3">
    <citation type="submission" date="2016-03" db="UniProtKB">
        <authorList>
            <consortium name="EnsemblProtists"/>
        </authorList>
    </citation>
    <scope>IDENTIFICATION</scope>
</reference>
<dbReference type="PaxDb" id="55529-EKX32834"/>
<proteinExistence type="predicted"/>
<dbReference type="KEGG" id="gtt:GUITHDRAFT_156222"/>
<dbReference type="OrthoDB" id="10634829at2759"/>
<organism evidence="2">
    <name type="scientific">Guillardia theta (strain CCMP2712)</name>
    <name type="common">Cryptophyte</name>
    <dbReference type="NCBI Taxonomy" id="905079"/>
    <lineage>
        <taxon>Eukaryota</taxon>
        <taxon>Cryptophyceae</taxon>
        <taxon>Pyrenomonadales</taxon>
        <taxon>Geminigeraceae</taxon>
        <taxon>Guillardia</taxon>
    </lineage>
</organism>
<gene>
    <name evidence="2" type="ORF">GUITHDRAFT_156222</name>
</gene>